<gene>
    <name evidence="1" type="ORF">NA56DRAFT_744819</name>
</gene>
<accession>A0A2J6QHR3</accession>
<proteinExistence type="predicted"/>
<dbReference type="Proteomes" id="UP000235672">
    <property type="component" value="Unassembled WGS sequence"/>
</dbReference>
<protein>
    <submittedName>
        <fullName evidence="1">Uncharacterized protein</fullName>
    </submittedName>
</protein>
<reference evidence="1 2" key="1">
    <citation type="submission" date="2016-05" db="EMBL/GenBank/DDBJ databases">
        <title>A degradative enzymes factory behind the ericoid mycorrhizal symbiosis.</title>
        <authorList>
            <consortium name="DOE Joint Genome Institute"/>
            <person name="Martino E."/>
            <person name="Morin E."/>
            <person name="Grelet G."/>
            <person name="Kuo A."/>
            <person name="Kohler A."/>
            <person name="Daghino S."/>
            <person name="Barry K."/>
            <person name="Choi C."/>
            <person name="Cichocki N."/>
            <person name="Clum A."/>
            <person name="Copeland A."/>
            <person name="Hainaut M."/>
            <person name="Haridas S."/>
            <person name="Labutti K."/>
            <person name="Lindquist E."/>
            <person name="Lipzen A."/>
            <person name="Khouja H.-R."/>
            <person name="Murat C."/>
            <person name="Ohm R."/>
            <person name="Olson A."/>
            <person name="Spatafora J."/>
            <person name="Veneault-Fourrey C."/>
            <person name="Henrissat B."/>
            <person name="Grigoriev I."/>
            <person name="Martin F."/>
            <person name="Perotto S."/>
        </authorList>
    </citation>
    <scope>NUCLEOTIDE SEQUENCE [LARGE SCALE GENOMIC DNA]</scope>
    <source>
        <strain evidence="1 2">UAMH 7357</strain>
    </source>
</reference>
<keyword evidence="2" id="KW-1185">Reference proteome</keyword>
<dbReference type="AlphaFoldDB" id="A0A2J6QHR3"/>
<evidence type="ECO:0000313" key="2">
    <source>
        <dbReference type="Proteomes" id="UP000235672"/>
    </source>
</evidence>
<dbReference type="EMBL" id="KZ613469">
    <property type="protein sequence ID" value="PMD25805.1"/>
    <property type="molecule type" value="Genomic_DNA"/>
</dbReference>
<evidence type="ECO:0000313" key="1">
    <source>
        <dbReference type="EMBL" id="PMD25805.1"/>
    </source>
</evidence>
<sequence>MALHQTVDAETLAWYYKHAQRQYPDDDFETALNKWIKEEKEPGLFFLNEAEERCIWGADLVYFDHWGTGPGYYKYPVGDRLFFIPKYKETLKQIDRPKTEGVLFRHPSEKGWSLPETYKRHFLKFPIEIQDQILNKVLTEAPPKSLQPSVISCNWVTCWNKPHLASGTSFDHIRPSTQDKPTQLAWIPRRDKYGAYSHVFQAAIDATVLRTCKHFYHTGINMLYSKNTLSFYMPDRAWKASPPTLPPGQLDVLFRPEPGYLFYDPFLRFIYFIGPKNSVRIKSLEFNGFVKRHSCSSKYCNKPSVEKFIPSICFYIPFIKRFCIGLEKLVLHAEEDSLVCEEGPVAPQDVVPATHAEAMIPLLENEIRTISTLKELEIRGSNDLSFAEPTITWLQERYARRIREALKREEEEKDLAEVVRSANIHCGFCGEGHVWAECHNLCNFCGGYEHFRKSCPRRKL</sequence>
<dbReference type="OrthoDB" id="3505248at2759"/>
<name>A0A2J6QHR3_9HELO</name>
<organism evidence="1 2">
    <name type="scientific">Hyaloscypha hepaticicola</name>
    <dbReference type="NCBI Taxonomy" id="2082293"/>
    <lineage>
        <taxon>Eukaryota</taxon>
        <taxon>Fungi</taxon>
        <taxon>Dikarya</taxon>
        <taxon>Ascomycota</taxon>
        <taxon>Pezizomycotina</taxon>
        <taxon>Leotiomycetes</taxon>
        <taxon>Helotiales</taxon>
        <taxon>Hyaloscyphaceae</taxon>
        <taxon>Hyaloscypha</taxon>
    </lineage>
</organism>